<keyword evidence="1 5" id="KW-0812">Transmembrane</keyword>
<feature type="transmembrane region" description="Helical" evidence="5">
    <location>
        <begin position="425"/>
        <end position="450"/>
    </location>
</feature>
<dbReference type="PANTHER" id="PTHR23121">
    <property type="entry name" value="SODIUM-DEPENDENT GLUCOSE TRANSPORTER 1"/>
    <property type="match status" value="1"/>
</dbReference>
<dbReference type="SUPFAM" id="SSF103473">
    <property type="entry name" value="MFS general substrate transporter"/>
    <property type="match status" value="1"/>
</dbReference>
<evidence type="ECO:0000256" key="5">
    <source>
        <dbReference type="SAM" id="Phobius"/>
    </source>
</evidence>
<dbReference type="Proteomes" id="UP001175271">
    <property type="component" value="Unassembled WGS sequence"/>
</dbReference>
<dbReference type="AlphaFoldDB" id="A0AA39LIS2"/>
<feature type="transmembrane region" description="Helical" evidence="5">
    <location>
        <begin position="486"/>
        <end position="508"/>
    </location>
</feature>
<evidence type="ECO:0000256" key="1">
    <source>
        <dbReference type="ARBA" id="ARBA00022692"/>
    </source>
</evidence>
<gene>
    <name evidence="6" type="ORF">QR680_002956</name>
</gene>
<sequence>MNDNDAILWKLGILTSKLESPRKHAQGFANAAVVDNDESDSEIVFDQKTLLENQRGRSRTSPSLRPARARAEALRWKLTCICAVVFAIGVSLSVFGPNACEFVTYGTTYRSFAVCAFVALGAGYLAGTFLGEQLFLRWNPFFVFLALFFVLVPSLASLSITHGFWTILFAWMMNGLILGSLERGCYLLYHALFKERRSLIFAIQLCMIVGLLLGSFVFSQSANNFDSAGLHLLQKRAISGFSENETYVQFANLTEMGITTTERPKRPDSAVGVQQVNGKTEENEAMRKQAEEKKKNEQPADATVASSASAEVNCTEGSLLCSNETVTEQTTNATILEIQRSVPTTVPSVTTSTSSTTTTTTSSPLAVTVERVQYIAAAAFVLLTLIPFVVGFCCCCLPFGFKKDDRIAEIAGDQYLDSDCGRIKAYLLLFWTLMSFCDVAVVGTIAGPLTENQDHFSVRLSNGMMIYWGAALLSRKILLLRPSPGVSPTVIITFLVLSTLSAFVLMLAEQDSLWGQASVFLLGAFGSPLSTCLYNWILSTLGANTFAFSRVLGTAGSFGKMLAPVALISWSRFDQSSGGAFKLIFVGVVVSAVLYLFIVRQVHTILRRRQIGELSSGVTGVSFHRKTRKGGYVTVLEDDSDVISMEDIEVADDKHRTALLQDSDYED</sequence>
<evidence type="ECO:0000256" key="2">
    <source>
        <dbReference type="ARBA" id="ARBA00022989"/>
    </source>
</evidence>
<feature type="compositionally biased region" description="Basic and acidic residues" evidence="4">
    <location>
        <begin position="279"/>
        <end position="298"/>
    </location>
</feature>
<organism evidence="6 7">
    <name type="scientific">Steinernema hermaphroditum</name>
    <dbReference type="NCBI Taxonomy" id="289476"/>
    <lineage>
        <taxon>Eukaryota</taxon>
        <taxon>Metazoa</taxon>
        <taxon>Ecdysozoa</taxon>
        <taxon>Nematoda</taxon>
        <taxon>Chromadorea</taxon>
        <taxon>Rhabditida</taxon>
        <taxon>Tylenchina</taxon>
        <taxon>Panagrolaimomorpha</taxon>
        <taxon>Strongyloidoidea</taxon>
        <taxon>Steinernematidae</taxon>
        <taxon>Steinernema</taxon>
    </lineage>
</organism>
<feature type="transmembrane region" description="Helical" evidence="5">
    <location>
        <begin position="548"/>
        <end position="568"/>
    </location>
</feature>
<keyword evidence="3 5" id="KW-0472">Membrane</keyword>
<feature type="transmembrane region" description="Helical" evidence="5">
    <location>
        <begin position="580"/>
        <end position="599"/>
    </location>
</feature>
<reference evidence="6" key="1">
    <citation type="submission" date="2023-06" db="EMBL/GenBank/DDBJ databases">
        <title>Genomic analysis of the entomopathogenic nematode Steinernema hermaphroditum.</title>
        <authorList>
            <person name="Schwarz E.M."/>
            <person name="Heppert J.K."/>
            <person name="Baniya A."/>
            <person name="Schwartz H.T."/>
            <person name="Tan C.-H."/>
            <person name="Antoshechkin I."/>
            <person name="Sternberg P.W."/>
            <person name="Goodrich-Blair H."/>
            <person name="Dillman A.R."/>
        </authorList>
    </citation>
    <scope>NUCLEOTIDE SEQUENCE</scope>
    <source>
        <strain evidence="6">PS9179</strain>
        <tissue evidence="6">Whole animal</tissue>
    </source>
</reference>
<name>A0AA39LIS2_9BILA</name>
<feature type="transmembrane region" description="Helical" evidence="5">
    <location>
        <begin position="374"/>
        <end position="401"/>
    </location>
</feature>
<protein>
    <submittedName>
        <fullName evidence="6">Uncharacterized protein</fullName>
    </submittedName>
</protein>
<accession>A0AA39LIS2</accession>
<feature type="transmembrane region" description="Helical" evidence="5">
    <location>
        <begin position="162"/>
        <end position="179"/>
    </location>
</feature>
<feature type="transmembrane region" description="Helical" evidence="5">
    <location>
        <begin position="138"/>
        <end position="156"/>
    </location>
</feature>
<dbReference type="InterPro" id="IPR036259">
    <property type="entry name" value="MFS_trans_sf"/>
</dbReference>
<feature type="transmembrane region" description="Helical" evidence="5">
    <location>
        <begin position="456"/>
        <end position="474"/>
    </location>
</feature>
<evidence type="ECO:0000256" key="3">
    <source>
        <dbReference type="ARBA" id="ARBA00023136"/>
    </source>
</evidence>
<dbReference type="PANTHER" id="PTHR23121:SF9">
    <property type="entry name" value="SODIUM-DEPENDENT GLUCOSE TRANSPORTER 1"/>
    <property type="match status" value="1"/>
</dbReference>
<dbReference type="Gene3D" id="1.20.1250.20">
    <property type="entry name" value="MFS general substrate transporter like domains"/>
    <property type="match status" value="1"/>
</dbReference>
<keyword evidence="7" id="KW-1185">Reference proteome</keyword>
<proteinExistence type="predicted"/>
<comment type="caution">
    <text evidence="6">The sequence shown here is derived from an EMBL/GenBank/DDBJ whole genome shotgun (WGS) entry which is preliminary data.</text>
</comment>
<feature type="transmembrane region" description="Helical" evidence="5">
    <location>
        <begin position="108"/>
        <end position="126"/>
    </location>
</feature>
<evidence type="ECO:0000313" key="7">
    <source>
        <dbReference type="Proteomes" id="UP001175271"/>
    </source>
</evidence>
<keyword evidence="2 5" id="KW-1133">Transmembrane helix</keyword>
<evidence type="ECO:0000313" key="6">
    <source>
        <dbReference type="EMBL" id="KAK0399241.1"/>
    </source>
</evidence>
<feature type="region of interest" description="Disordered" evidence="4">
    <location>
        <begin position="259"/>
        <end position="309"/>
    </location>
</feature>
<feature type="transmembrane region" description="Helical" evidence="5">
    <location>
        <begin position="199"/>
        <end position="218"/>
    </location>
</feature>
<dbReference type="EMBL" id="JAUCMV010000005">
    <property type="protein sequence ID" value="KAK0399241.1"/>
    <property type="molecule type" value="Genomic_DNA"/>
</dbReference>
<evidence type="ECO:0000256" key="4">
    <source>
        <dbReference type="SAM" id="MobiDB-lite"/>
    </source>
</evidence>
<feature type="transmembrane region" description="Helical" evidence="5">
    <location>
        <begin position="514"/>
        <end position="536"/>
    </location>
</feature>
<feature type="transmembrane region" description="Helical" evidence="5">
    <location>
        <begin position="78"/>
        <end position="96"/>
    </location>
</feature>